<dbReference type="EMBL" id="CAHP01000014">
    <property type="protein sequence ID" value="CCG40552.1"/>
    <property type="molecule type" value="Genomic_DNA"/>
</dbReference>
<keyword evidence="3" id="KW-0808">Transferase</keyword>
<dbReference type="GO" id="GO:0005886">
    <property type="term" value="C:plasma membrane"/>
    <property type="evidence" value="ECO:0007669"/>
    <property type="project" value="TreeGrafter"/>
</dbReference>
<dbReference type="InterPro" id="IPR050445">
    <property type="entry name" value="Bact_polysacc_biosynth/exp"/>
</dbReference>
<evidence type="ECO:0000256" key="4">
    <source>
        <dbReference type="ARBA" id="ARBA00022741"/>
    </source>
</evidence>
<dbReference type="GO" id="GO:0004713">
    <property type="term" value="F:protein tyrosine kinase activity"/>
    <property type="evidence" value="ECO:0007669"/>
    <property type="project" value="TreeGrafter"/>
</dbReference>
<dbReference type="CDD" id="cd05387">
    <property type="entry name" value="BY-kinase"/>
    <property type="match status" value="1"/>
</dbReference>
<dbReference type="NCBIfam" id="TIGR03018">
    <property type="entry name" value="pepcterm_TyrKin"/>
    <property type="match status" value="1"/>
</dbReference>
<evidence type="ECO:0000256" key="1">
    <source>
        <dbReference type="ARBA" id="ARBA00007316"/>
    </source>
</evidence>
<keyword evidence="11" id="KW-1185">Reference proteome</keyword>
<dbReference type="Proteomes" id="UP000004169">
    <property type="component" value="Unassembled WGS sequence"/>
</dbReference>
<evidence type="ECO:0000256" key="7">
    <source>
        <dbReference type="ARBA" id="ARBA00023137"/>
    </source>
</evidence>
<keyword evidence="7" id="KW-0829">Tyrosine-protein kinase</keyword>
<dbReference type="PANTHER" id="PTHR32309">
    <property type="entry name" value="TYROSINE-PROTEIN KINASE"/>
    <property type="match status" value="1"/>
</dbReference>
<dbReference type="Pfam" id="PF13614">
    <property type="entry name" value="AAA_31"/>
    <property type="match status" value="1"/>
</dbReference>
<dbReference type="STRING" id="1150626.PHAMO_210063"/>
<dbReference type="RefSeq" id="WP_002726914.1">
    <property type="nucleotide sequence ID" value="NZ_CAHP01000014.1"/>
</dbReference>
<evidence type="ECO:0000256" key="3">
    <source>
        <dbReference type="ARBA" id="ARBA00022679"/>
    </source>
</evidence>
<dbReference type="Gene3D" id="3.40.50.300">
    <property type="entry name" value="P-loop containing nucleotide triphosphate hydrolases"/>
    <property type="match status" value="1"/>
</dbReference>
<dbReference type="SUPFAM" id="SSF52540">
    <property type="entry name" value="P-loop containing nucleoside triphosphate hydrolases"/>
    <property type="match status" value="1"/>
</dbReference>
<dbReference type="InterPro" id="IPR027417">
    <property type="entry name" value="P-loop_NTPase"/>
</dbReference>
<dbReference type="eggNOG" id="COG0489">
    <property type="taxonomic scope" value="Bacteria"/>
</dbReference>
<feature type="domain" description="AAA" evidence="9">
    <location>
        <begin position="115"/>
        <end position="270"/>
    </location>
</feature>
<protein>
    <recommendedName>
        <fullName evidence="2">non-specific protein-tyrosine kinase</fullName>
        <ecNumber evidence="2">2.7.10.2</ecNumber>
    </recommendedName>
</protein>
<comment type="catalytic activity">
    <reaction evidence="8">
        <text>L-tyrosyl-[protein] + ATP = O-phospho-L-tyrosyl-[protein] + ADP + H(+)</text>
        <dbReference type="Rhea" id="RHEA:10596"/>
        <dbReference type="Rhea" id="RHEA-COMP:10136"/>
        <dbReference type="Rhea" id="RHEA-COMP:20101"/>
        <dbReference type="ChEBI" id="CHEBI:15378"/>
        <dbReference type="ChEBI" id="CHEBI:30616"/>
        <dbReference type="ChEBI" id="CHEBI:46858"/>
        <dbReference type="ChEBI" id="CHEBI:61978"/>
        <dbReference type="ChEBI" id="CHEBI:456216"/>
        <dbReference type="EC" id="2.7.10.2"/>
    </reaction>
</comment>
<evidence type="ECO:0000313" key="10">
    <source>
        <dbReference type="EMBL" id="CCG40552.1"/>
    </source>
</evidence>
<evidence type="ECO:0000256" key="5">
    <source>
        <dbReference type="ARBA" id="ARBA00022777"/>
    </source>
</evidence>
<dbReference type="AlphaFoldDB" id="H8FQB4"/>
<reference evidence="10 11" key="1">
    <citation type="journal article" date="2012" name="J. Bacteriol.">
        <title>Draft Genome Sequence of the Purple Photosynthetic Bacterium Phaeospirillum molischianum DSM120, a Particularly Versatile Bacterium.</title>
        <authorList>
            <person name="Duquesne K."/>
            <person name="Prima V."/>
            <person name="Ji B."/>
            <person name="Rouy Z."/>
            <person name="Medigue C."/>
            <person name="Talla E."/>
            <person name="Sturgis J.N."/>
        </authorList>
    </citation>
    <scope>NUCLEOTIDE SEQUENCE [LARGE SCALE GENOMIC DNA]</scope>
    <source>
        <strain evidence="11">DSM120</strain>
    </source>
</reference>
<keyword evidence="6" id="KW-0067">ATP-binding</keyword>
<comment type="similarity">
    <text evidence="1">Belongs to the CpsD/CapB family.</text>
</comment>
<dbReference type="PANTHER" id="PTHR32309:SF13">
    <property type="entry name" value="FERRIC ENTEROBACTIN TRANSPORT PROTEIN FEPE"/>
    <property type="match status" value="1"/>
</dbReference>
<organism evidence="10 11">
    <name type="scientific">Magnetospirillum molischianum DSM 120</name>
    <dbReference type="NCBI Taxonomy" id="1150626"/>
    <lineage>
        <taxon>Bacteria</taxon>
        <taxon>Pseudomonadati</taxon>
        <taxon>Pseudomonadota</taxon>
        <taxon>Alphaproteobacteria</taxon>
        <taxon>Rhodospirillales</taxon>
        <taxon>Rhodospirillaceae</taxon>
        <taxon>Magnetospirillum</taxon>
    </lineage>
</organism>
<comment type="caution">
    <text evidence="10">The sequence shown here is derived from an EMBL/GenBank/DDBJ whole genome shotgun (WGS) entry which is preliminary data.</text>
</comment>
<name>H8FQB4_MAGML</name>
<evidence type="ECO:0000256" key="6">
    <source>
        <dbReference type="ARBA" id="ARBA00022840"/>
    </source>
</evidence>
<dbReference type="EC" id="2.7.10.2" evidence="2"/>
<proteinExistence type="inferred from homology"/>
<evidence type="ECO:0000256" key="8">
    <source>
        <dbReference type="ARBA" id="ARBA00051245"/>
    </source>
</evidence>
<dbReference type="InterPro" id="IPR005702">
    <property type="entry name" value="Wzc-like_C"/>
</dbReference>
<dbReference type="InterPro" id="IPR025669">
    <property type="entry name" value="AAA_dom"/>
</dbReference>
<evidence type="ECO:0000259" key="9">
    <source>
        <dbReference type="Pfam" id="PF13614"/>
    </source>
</evidence>
<keyword evidence="4" id="KW-0547">Nucleotide-binding</keyword>
<evidence type="ECO:0000313" key="11">
    <source>
        <dbReference type="Proteomes" id="UP000004169"/>
    </source>
</evidence>
<keyword evidence="5" id="KW-0418">Kinase</keyword>
<accession>H8FQB4</accession>
<sequence>MSLGDRGTLVERVASRLASAKHSAAPLPSAPSLAVVPPRPAVDSAPPAEAIAKPDDAFRPVRPPVEINFNRLLTAGFITPNSPPSRLTEEYRLIKRQIIKDAFPDGAVSGNSNIVMVTSSIPGEGKTFTALNLAMSLVSEPGLHVLLVDGDAYHHSLAGHIGVGEEMGLADLLIDSSLKMPDVMLRTNVPNLSFIPPGRPHPHRVEILASKPMARMMADLARRYPDRIIIIDTPPVLVSTEASVLAAYVGQVVVVVEKGRTTNRSLKKTIDLLQGCSNLNCILNKCDLDLYKEGYDSYAYQA</sequence>
<evidence type="ECO:0000256" key="2">
    <source>
        <dbReference type="ARBA" id="ARBA00011903"/>
    </source>
</evidence>
<gene>
    <name evidence="10" type="ORF">PHAMO_210063</name>
</gene>